<dbReference type="AlphaFoldDB" id="A0A0A6NY62"/>
<protein>
    <submittedName>
        <fullName evidence="2">Protein containing DUF1703</fullName>
    </submittedName>
</protein>
<dbReference type="PANTHER" id="PTHR34825:SF2">
    <property type="entry name" value="AAA-ATPASE-LIKE DOMAIN-CONTAINING PROTEIN"/>
    <property type="match status" value="1"/>
</dbReference>
<sequence>MKPIPYGLSSYKDIQQKGSYYVDKTQYIPQIETAGNFLFMIRPRRFGKSSLLTMLECYYDIARADEFEALFAGTYIHEHPTPEKNAHLILKFDFSQVDSDIDKVEASFNAHIRNCFFFFGKKYRSFLDDDYFEMMDRFQNAYHQLEFASKYIGYKELKLYVLIDEYDNFTNTILSTAGQEPYHKLTHGAGFFRFFFSLLKGATSLTDVGISRMFITGVSPVTMDDVTSGFNIGENISLYPAFNDLLGLSEPDVIEMFEYYRGGLPNETLALMKVWYGNYRFSKKAKSHLFNTGMVLYFLKNLMRLGTVPDEMIDPNVKVDYGKLRHLIVLDKRLNGNFSYLKAIIENGGDIGDIAQSFPLENLIKPKNFISLLYYFGLLSHREGKELIIPNRTVLELMYGYFRDAYEDVDVFTIDLWHFANLIRNMAYQGEWQPVFQFLADEVEKQTAIRDFLSGEKVIQTFLLAYLNVADYYISRTEVEMGKGFVDLYLEPFFPKYEDVKYAYLIELKYITQSKYTSKVLQEQVKEAKNQLRQYASDPR</sequence>
<feature type="domain" description="AAA-ATPase-like" evidence="1">
    <location>
        <begin position="5"/>
        <end position="227"/>
    </location>
</feature>
<dbReference type="InterPro" id="IPR018631">
    <property type="entry name" value="AAA-ATPase-like_dom"/>
</dbReference>
<comment type="caution">
    <text evidence="2">The sequence shown here is derived from an EMBL/GenBank/DDBJ whole genome shotgun (WGS) entry which is preliminary data.</text>
</comment>
<dbReference type="InterPro" id="IPR012547">
    <property type="entry name" value="PDDEXK_9"/>
</dbReference>
<evidence type="ECO:0000313" key="3">
    <source>
        <dbReference type="Proteomes" id="UP000076962"/>
    </source>
</evidence>
<dbReference type="Pfam" id="PF09820">
    <property type="entry name" value="AAA-ATPase_like"/>
    <property type="match status" value="1"/>
</dbReference>
<evidence type="ECO:0000313" key="2">
    <source>
        <dbReference type="EMBL" id="OAD20810.1"/>
    </source>
</evidence>
<name>A0A0A6NY62_9GAMM</name>
<gene>
    <name evidence="2" type="ORF">THIOM_003462</name>
</gene>
<reference evidence="2 3" key="1">
    <citation type="submission" date="2016-05" db="EMBL/GenBank/DDBJ databases">
        <title>Single-cell genome of chain-forming Candidatus Thiomargarita nelsonii and comparison to other large sulfur-oxidizing bacteria.</title>
        <authorList>
            <person name="Winkel M."/>
            <person name="Salman V."/>
            <person name="Woyke T."/>
            <person name="Schulz-Vogt H."/>
            <person name="Richter M."/>
            <person name="Flood B."/>
            <person name="Bailey J."/>
            <person name="Amann R."/>
            <person name="Mussmann M."/>
        </authorList>
    </citation>
    <scope>NUCLEOTIDE SEQUENCE [LARGE SCALE GENOMIC DNA]</scope>
    <source>
        <strain evidence="2 3">THI036</strain>
    </source>
</reference>
<dbReference type="Proteomes" id="UP000076962">
    <property type="component" value="Unassembled WGS sequence"/>
</dbReference>
<dbReference type="Pfam" id="PF08011">
    <property type="entry name" value="PDDEXK_9"/>
    <property type="match status" value="1"/>
</dbReference>
<organism evidence="2 3">
    <name type="scientific">Candidatus Thiomargarita nelsonii</name>
    <dbReference type="NCBI Taxonomy" id="1003181"/>
    <lineage>
        <taxon>Bacteria</taxon>
        <taxon>Pseudomonadati</taxon>
        <taxon>Pseudomonadota</taxon>
        <taxon>Gammaproteobacteria</taxon>
        <taxon>Thiotrichales</taxon>
        <taxon>Thiotrichaceae</taxon>
        <taxon>Thiomargarita</taxon>
    </lineage>
</organism>
<proteinExistence type="predicted"/>
<dbReference type="EMBL" id="LUTY01002094">
    <property type="protein sequence ID" value="OAD20810.1"/>
    <property type="molecule type" value="Genomic_DNA"/>
</dbReference>
<feature type="non-terminal residue" evidence="2">
    <location>
        <position position="540"/>
    </location>
</feature>
<keyword evidence="3" id="KW-1185">Reference proteome</keyword>
<evidence type="ECO:0000259" key="1">
    <source>
        <dbReference type="Pfam" id="PF09820"/>
    </source>
</evidence>
<dbReference type="PANTHER" id="PTHR34825">
    <property type="entry name" value="CONSERVED PROTEIN, WITH A WEAK D-GALACTARATE DEHYDRATASE/ALTRONATE HYDROLASE DOMAIN"/>
    <property type="match status" value="1"/>
</dbReference>
<accession>A0A0A6NY62</accession>